<feature type="domain" description="Putative exodeoxyribonuclease 8 PDDEXK-like" evidence="2">
    <location>
        <begin position="444"/>
        <end position="527"/>
    </location>
</feature>
<dbReference type="Pfam" id="PF12684">
    <property type="entry name" value="DUF3799"/>
    <property type="match status" value="1"/>
</dbReference>
<name>A0AAV2VI11_9VIBR</name>
<sequence>MTNKNQCINRSTAASLQTSLGVKPIVSTPTGFLAQMSDRNYRNISAHSKSSIAPALRSGTDYEFFTVEKRGKKKQTQGMVDGKILHCLLLEEASFNQQYTVQENFDEVHKQNPLYFESHDALRAFVTAHNKKNAALKKACVTAIKAYNAELKQEVATIESYEALPAEYRKAVPSKAALKRLSERFLNEFLVDIPKDAIESVQKERVAHLLKTFNTEIEGALSSKEAFLKSKTSAKVEFLNVVIPSLRVAWEQLSDEGKIARFPEDWVVDALTKKSKEDAIKAFNKTERQCRSDLYLDDKATTKQMYTQCIENGQSEALAEYKDCCPQVLTKMFNIGGKKSETEEYSATEVLQQIKDIYGGAPILKTFLVEEEEERAARENKELISQDIYDHARRVVDATLAHEKAGPILRQPGNMYEVAMVWNDWLEADWFAETEDAETQALDGDLTKRQILWKGKLDVLNLEMNFIADVKFMSTVEFDALERDASKFTYHLQDAIYTQGFNEIMSSLPSGAQELTKFVFVFIEKDAQKLGDEEAKPVRVRVLSFKRHHIERATRLAKQSALLAELWESSGVYDGFDAVEEIDVPLYQVRAEERWLAQTEERLQSLAQKRSSDNPSTMPVNEEFQMPEFNSLKAG</sequence>
<evidence type="ECO:0000313" key="3">
    <source>
        <dbReference type="EMBL" id="CCO44176.1"/>
    </source>
</evidence>
<gene>
    <name evidence="3" type="ORF">VIBNISOn1_1050002</name>
</gene>
<protein>
    <recommendedName>
        <fullName evidence="2">Putative exodeoxyribonuclease 8 PDDEXK-like domain-containing protein</fullName>
    </recommendedName>
</protein>
<organism evidence="3 4">
    <name type="scientific">Vibrio nigripulchritudo SOn1</name>
    <dbReference type="NCBI Taxonomy" id="1238450"/>
    <lineage>
        <taxon>Bacteria</taxon>
        <taxon>Pseudomonadati</taxon>
        <taxon>Pseudomonadota</taxon>
        <taxon>Gammaproteobacteria</taxon>
        <taxon>Vibrionales</taxon>
        <taxon>Vibrionaceae</taxon>
        <taxon>Vibrio</taxon>
    </lineage>
</organism>
<comment type="caution">
    <text evidence="3">The sequence shown here is derived from an EMBL/GenBank/DDBJ whole genome shotgun (WGS) entry which is preliminary data.</text>
</comment>
<dbReference type="InterPro" id="IPR024432">
    <property type="entry name" value="Put_RecE_PDDEXK-like_dom"/>
</dbReference>
<dbReference type="Proteomes" id="UP000018211">
    <property type="component" value="Unassembled WGS sequence"/>
</dbReference>
<dbReference type="AlphaFoldDB" id="A0AAV2VI11"/>
<dbReference type="InterPro" id="IPR011604">
    <property type="entry name" value="PDDEXK-like_dom_sf"/>
</dbReference>
<dbReference type="RefSeq" id="WP_022610107.1">
    <property type="nucleotide sequence ID" value="NZ_LK391965.1"/>
</dbReference>
<accession>A0AAV2VI11</accession>
<dbReference type="EMBL" id="CAOF01000008">
    <property type="protein sequence ID" value="CCO44176.1"/>
    <property type="molecule type" value="Genomic_DNA"/>
</dbReference>
<feature type="region of interest" description="Disordered" evidence="1">
    <location>
        <begin position="606"/>
        <end position="635"/>
    </location>
</feature>
<evidence type="ECO:0000256" key="1">
    <source>
        <dbReference type="SAM" id="MobiDB-lite"/>
    </source>
</evidence>
<evidence type="ECO:0000313" key="4">
    <source>
        <dbReference type="Proteomes" id="UP000018211"/>
    </source>
</evidence>
<evidence type="ECO:0000259" key="2">
    <source>
        <dbReference type="Pfam" id="PF12684"/>
    </source>
</evidence>
<reference evidence="3 4" key="1">
    <citation type="journal article" date="2013" name="ISME J.">
        <title>Comparative genomics of pathogenic lineages of Vibrio nigripulchritudo identifies virulence-associated traits.</title>
        <authorList>
            <person name="Goudenege D."/>
            <person name="Labreuche Y."/>
            <person name="Krin E."/>
            <person name="Ansquer D."/>
            <person name="Mangenot S."/>
            <person name="Calteau A."/>
            <person name="Medigue C."/>
            <person name="Mazel D."/>
            <person name="Polz M.F."/>
            <person name="Le Roux F."/>
        </authorList>
    </citation>
    <scope>NUCLEOTIDE SEQUENCE [LARGE SCALE GENOMIC DNA]</scope>
    <source>
        <strain evidence="3 4">SOn1</strain>
    </source>
</reference>
<dbReference type="Gene3D" id="3.90.320.10">
    <property type="match status" value="1"/>
</dbReference>
<feature type="compositionally biased region" description="Polar residues" evidence="1">
    <location>
        <begin position="606"/>
        <end position="619"/>
    </location>
</feature>
<proteinExistence type="predicted"/>